<dbReference type="InterPro" id="IPR035985">
    <property type="entry name" value="Ubiquitin-activating_enz"/>
</dbReference>
<dbReference type="Proteomes" id="UP000063063">
    <property type="component" value="Chromosome 28"/>
</dbReference>
<dbReference type="RefSeq" id="XP_010700379.1">
    <property type="nucleotide sequence ID" value="XM_010702077.1"/>
</dbReference>
<evidence type="ECO:0000313" key="2">
    <source>
        <dbReference type="EMBL" id="AIN99672.1"/>
    </source>
</evidence>
<dbReference type="SUPFAM" id="SSF69572">
    <property type="entry name" value="Activating enzymes of the ubiquitin-like proteins"/>
    <property type="match status" value="1"/>
</dbReference>
<dbReference type="Gene3D" id="3.40.50.720">
    <property type="entry name" value="NAD(P)-binding Rossmann-like Domain"/>
    <property type="match status" value="1"/>
</dbReference>
<dbReference type="GO" id="GO:0005737">
    <property type="term" value="C:cytoplasm"/>
    <property type="evidence" value="ECO:0007669"/>
    <property type="project" value="TreeGrafter"/>
</dbReference>
<dbReference type="GO" id="GO:0019948">
    <property type="term" value="F:SUMO activating enzyme activity"/>
    <property type="evidence" value="ECO:0007669"/>
    <property type="project" value="TreeGrafter"/>
</dbReference>
<name>A0A088RU93_LEIPA</name>
<organism evidence="2 3">
    <name type="scientific">Leishmania panamensis</name>
    <dbReference type="NCBI Taxonomy" id="5679"/>
    <lineage>
        <taxon>Eukaryota</taxon>
        <taxon>Discoba</taxon>
        <taxon>Euglenozoa</taxon>
        <taxon>Kinetoplastea</taxon>
        <taxon>Metakinetoplastina</taxon>
        <taxon>Trypanosomatida</taxon>
        <taxon>Trypanosomatidae</taxon>
        <taxon>Leishmaniinae</taxon>
        <taxon>Leishmania</taxon>
        <taxon>Leishmania guyanensis species complex</taxon>
    </lineage>
</organism>
<dbReference type="OrthoDB" id="412647at2759"/>
<dbReference type="VEuPathDB" id="TriTrypDB:LPMP_280360"/>
<dbReference type="KEGG" id="lpan:LPMP_280360"/>
<dbReference type="GO" id="GO:0016925">
    <property type="term" value="P:protein sumoylation"/>
    <property type="evidence" value="ECO:0007669"/>
    <property type="project" value="TreeGrafter"/>
</dbReference>
<dbReference type="InterPro" id="IPR045886">
    <property type="entry name" value="ThiF/MoeB/HesA"/>
</dbReference>
<dbReference type="VEuPathDB" id="TriTrypDB:LPAL13_280009000"/>
<dbReference type="PANTHER" id="PTHR10953">
    <property type="entry name" value="UBIQUITIN-ACTIVATING ENZYME E1"/>
    <property type="match status" value="1"/>
</dbReference>
<dbReference type="GO" id="GO:0031510">
    <property type="term" value="C:SUMO activating enzyme complex"/>
    <property type="evidence" value="ECO:0007669"/>
    <property type="project" value="TreeGrafter"/>
</dbReference>
<evidence type="ECO:0000259" key="1">
    <source>
        <dbReference type="Pfam" id="PF00899"/>
    </source>
</evidence>
<feature type="domain" description="THIF-type NAD/FAD binding fold" evidence="1">
    <location>
        <begin position="9"/>
        <end position="105"/>
    </location>
</feature>
<evidence type="ECO:0000313" key="3">
    <source>
        <dbReference type="Proteomes" id="UP000063063"/>
    </source>
</evidence>
<keyword evidence="3" id="KW-1185">Reference proteome</keyword>
<sequence>MIDAEAVRYDRQIRLWGKATQQQIMHTSVALHGIAGAAAEVTKNLVLAGVRAVAVADEGHVTDVDVCTNYLMQGEGGGTRGARALSALQRLNPYVTVYDAVTKLDGSSGPRVTMATVASVEDALPHAHVAVPGADIVAFHVTCGPTVLALFLYRRLPARSLAEQWRCLVAEPSLLAEKPRGYQRVVLALHVRTDAVSLGFAAAAAKAYEVVERLHLQQLTAADVQEVLQSCAHDAGSGDCVSDTIAGACVAQHLIRQISALDQPPDAQSYHWMLCECGAEVECLVGL</sequence>
<protein>
    <submittedName>
        <fullName evidence="2">Ubiquitin activating enzyme, putative</fullName>
    </submittedName>
</protein>
<proteinExistence type="predicted"/>
<dbReference type="AlphaFoldDB" id="A0A088RU93"/>
<dbReference type="GeneID" id="22576481"/>
<dbReference type="EMBL" id="CP009397">
    <property type="protein sequence ID" value="AIN99672.1"/>
    <property type="molecule type" value="Genomic_DNA"/>
</dbReference>
<reference evidence="2 3" key="1">
    <citation type="journal article" date="2015" name="Sci. Rep.">
        <title>The genome of Leishmania panamensis: insights into genomics of the L. (Viannia) subgenus.</title>
        <authorList>
            <person name="Llanes A."/>
            <person name="Restrepo C.M."/>
            <person name="Vecchio G.D."/>
            <person name="Anguizola F.J."/>
            <person name="Lleonart R."/>
        </authorList>
    </citation>
    <scope>NUCLEOTIDE SEQUENCE [LARGE SCALE GENOMIC DNA]</scope>
    <source>
        <strain evidence="2 3">MHOM/PA/94/PSC-1</strain>
    </source>
</reference>
<dbReference type="Pfam" id="PF00899">
    <property type="entry name" value="ThiF"/>
    <property type="match status" value="1"/>
</dbReference>
<dbReference type="eggNOG" id="KOG2014">
    <property type="taxonomic scope" value="Eukaryota"/>
</dbReference>
<accession>A0A088RU93</accession>
<gene>
    <name evidence="2" type="ORF">LPMP_280360</name>
</gene>
<dbReference type="PANTHER" id="PTHR10953:SF162">
    <property type="entry name" value="SUMO-ACTIVATING ENZYME SUBUNIT 1"/>
    <property type="match status" value="1"/>
</dbReference>
<dbReference type="InterPro" id="IPR000594">
    <property type="entry name" value="ThiF_NAD_FAD-bd"/>
</dbReference>